<dbReference type="RefSeq" id="WP_138568411.1">
    <property type="nucleotide sequence ID" value="NZ_PNCM01000034.1"/>
</dbReference>
<sequence length="243" mass="28395">MNNIYGNIVESLGALSLARYIKFVILSILLIPIFAVLVMSTIHILNEEIKYQDSLTLVVSSYTALATGIIAFFTALLAIVALQAKNDWKASLVASYDYKYKKETYDLYKKSLRDFYDIFSNHINNYEEALEKDKEEYIVFLQLDFVKSEFSANVAKHYKASCHSLMDAMCLLGAEESKVDFQNRHDEFCKRLLEYNSLLQEILYLDNREKLKRIKKESTSLELDFRVFFKFINNDLRKDLFTR</sequence>
<protein>
    <submittedName>
        <fullName evidence="2">Uncharacterized protein</fullName>
    </submittedName>
</protein>
<organism evidence="2 3">
    <name type="scientific">Pseudoalteromonas phenolica</name>
    <dbReference type="NCBI Taxonomy" id="161398"/>
    <lineage>
        <taxon>Bacteria</taxon>
        <taxon>Pseudomonadati</taxon>
        <taxon>Pseudomonadota</taxon>
        <taxon>Gammaproteobacteria</taxon>
        <taxon>Alteromonadales</taxon>
        <taxon>Pseudoalteromonadaceae</taxon>
        <taxon>Pseudoalteromonas</taxon>
    </lineage>
</organism>
<accession>A0A5S3YQ42</accession>
<dbReference type="AlphaFoldDB" id="A0A5S3YQ42"/>
<comment type="caution">
    <text evidence="2">The sequence shown here is derived from an EMBL/GenBank/DDBJ whole genome shotgun (WGS) entry which is preliminary data.</text>
</comment>
<keyword evidence="1" id="KW-0472">Membrane</keyword>
<gene>
    <name evidence="2" type="ORF">CWB73_15245</name>
</gene>
<dbReference type="OrthoDB" id="9781491at2"/>
<dbReference type="EMBL" id="PNCM01000034">
    <property type="protein sequence ID" value="TMP78874.1"/>
    <property type="molecule type" value="Genomic_DNA"/>
</dbReference>
<evidence type="ECO:0000313" key="3">
    <source>
        <dbReference type="Proteomes" id="UP000307362"/>
    </source>
</evidence>
<evidence type="ECO:0000256" key="1">
    <source>
        <dbReference type="SAM" id="Phobius"/>
    </source>
</evidence>
<keyword evidence="1" id="KW-1133">Transmembrane helix</keyword>
<reference evidence="2 3" key="1">
    <citation type="submission" date="2017-12" db="EMBL/GenBank/DDBJ databases">
        <authorList>
            <person name="Paulsen S."/>
            <person name="Gram L.K."/>
        </authorList>
    </citation>
    <scope>NUCLEOTIDE SEQUENCE [LARGE SCALE GENOMIC DNA]</scope>
    <source>
        <strain evidence="2 3">S1189</strain>
    </source>
</reference>
<feature type="transmembrane region" description="Helical" evidence="1">
    <location>
        <begin position="20"/>
        <end position="42"/>
    </location>
</feature>
<keyword evidence="1" id="KW-0812">Transmembrane</keyword>
<reference evidence="3" key="2">
    <citation type="submission" date="2019-06" db="EMBL/GenBank/DDBJ databases">
        <title>Co-occurence of chitin degradation, pigmentation and bioactivity in marine Pseudoalteromonas.</title>
        <authorList>
            <person name="Sonnenschein E.C."/>
            <person name="Bech P.K."/>
        </authorList>
    </citation>
    <scope>NUCLEOTIDE SEQUENCE [LARGE SCALE GENOMIC DNA]</scope>
    <source>
        <strain evidence="3">S1189</strain>
    </source>
</reference>
<feature type="transmembrane region" description="Helical" evidence="1">
    <location>
        <begin position="62"/>
        <end position="82"/>
    </location>
</feature>
<evidence type="ECO:0000313" key="2">
    <source>
        <dbReference type="EMBL" id="TMP78874.1"/>
    </source>
</evidence>
<dbReference type="Proteomes" id="UP000307362">
    <property type="component" value="Unassembled WGS sequence"/>
</dbReference>
<proteinExistence type="predicted"/>
<name>A0A5S3YQ42_9GAMM</name>